<dbReference type="EC" id="1.11.1.-" evidence="14"/>
<feature type="active site" description="Proton acceptor" evidence="10">
    <location>
        <position position="74"/>
    </location>
</feature>
<dbReference type="InterPro" id="IPR024589">
    <property type="entry name" value="Ligninase_C"/>
</dbReference>
<dbReference type="AlphaFoldDB" id="A0A286UE43"/>
<dbReference type="Proteomes" id="UP000217199">
    <property type="component" value="Unassembled WGS sequence"/>
</dbReference>
<evidence type="ECO:0000313" key="17">
    <source>
        <dbReference type="EMBL" id="PAV17794.1"/>
    </source>
</evidence>
<dbReference type="PROSITE" id="PS00436">
    <property type="entry name" value="PEROXIDASE_2"/>
    <property type="match status" value="1"/>
</dbReference>
<feature type="disulfide bond" evidence="13">
    <location>
        <begin position="61"/>
        <end position="141"/>
    </location>
</feature>
<keyword evidence="4 11" id="KW-0479">Metal-binding</keyword>
<feature type="binding site" evidence="11">
    <location>
        <position position="87"/>
    </location>
    <ligand>
        <name>Ca(2+)</name>
        <dbReference type="ChEBI" id="CHEBI:29108"/>
        <label>1</label>
    </ligand>
</feature>
<dbReference type="GO" id="GO:0042744">
    <property type="term" value="P:hydrogen peroxide catabolic process"/>
    <property type="evidence" value="ECO:0007669"/>
    <property type="project" value="TreeGrafter"/>
</dbReference>
<feature type="binding site" evidence="11">
    <location>
        <position position="197"/>
    </location>
    <ligand>
        <name>Ca(2+)</name>
        <dbReference type="ChEBI" id="CHEBI:29108"/>
        <label>2</label>
    </ligand>
</feature>
<dbReference type="PANTHER" id="PTHR31356:SF66">
    <property type="entry name" value="CATALASE-PEROXIDASE"/>
    <property type="match status" value="1"/>
</dbReference>
<evidence type="ECO:0000256" key="15">
    <source>
        <dbReference type="SAM" id="MobiDB-lite"/>
    </source>
</evidence>
<sequence>MIFRKLFLLAPLVASLPGSHSALTRRVTCPDGVHTATNSACCSFFPILEDIQESLFDGGQCGEEVHESLRLTFHDAIGFSPSKGGGGADGSIITFASVETAFHANGGIDEIVDVQTPFVAKHNITPGDFIQFAGAVGVSNCPGAPRIPFFAGRPNPVAPSPDLLVPEPFDTVDSILARFGDAGFTPAEVVALLASHSIAAADHVDASIPGTPFDSTPGVFDSQFFIETQLRGTRFPGTGGNQGEVESALAGEIRLQSDHTLARDSRTSCLWQRFVLDQDAMRDEFAAAMLKLSIVGHNIEDLVDCSEVIPVPKPNTKAPTFPAGITNADIEQACATTPFPTLSTDPGPATSIPPVPPS</sequence>
<evidence type="ECO:0000256" key="7">
    <source>
        <dbReference type="ARBA" id="ARBA00023004"/>
    </source>
</evidence>
<feature type="binding site" evidence="11">
    <location>
        <position position="89"/>
    </location>
    <ligand>
        <name>Ca(2+)</name>
        <dbReference type="ChEBI" id="CHEBI:29108"/>
        <label>1</label>
    </ligand>
</feature>
<dbReference type="EMBL" id="NBII01000006">
    <property type="protein sequence ID" value="PAV17794.1"/>
    <property type="molecule type" value="Genomic_DNA"/>
</dbReference>
<comment type="similarity">
    <text evidence="1 14">Belongs to the peroxidase family. Ligninase subfamily.</text>
</comment>
<dbReference type="SMR" id="A0A286UE43"/>
<dbReference type="Gene3D" id="1.10.420.10">
    <property type="entry name" value="Peroxidase, domain 2"/>
    <property type="match status" value="1"/>
</dbReference>
<evidence type="ECO:0000256" key="8">
    <source>
        <dbReference type="ARBA" id="ARBA00023157"/>
    </source>
</evidence>
<dbReference type="GO" id="GO:0004601">
    <property type="term" value="F:peroxidase activity"/>
    <property type="evidence" value="ECO:0007669"/>
    <property type="project" value="UniProtKB-KW"/>
</dbReference>
<feature type="binding site" evidence="11">
    <location>
        <position position="75"/>
    </location>
    <ligand>
        <name>Ca(2+)</name>
        <dbReference type="ChEBI" id="CHEBI:29108"/>
        <label>1</label>
    </ligand>
</feature>
<dbReference type="InterPro" id="IPR044831">
    <property type="entry name" value="Ccp1-like"/>
</dbReference>
<evidence type="ECO:0000256" key="10">
    <source>
        <dbReference type="PIRSR" id="PIRSR601621-1"/>
    </source>
</evidence>
<dbReference type="InterPro" id="IPR019793">
    <property type="entry name" value="Peroxidases_heam-ligand_BS"/>
</dbReference>
<evidence type="ECO:0000256" key="3">
    <source>
        <dbReference type="ARBA" id="ARBA00022617"/>
    </source>
</evidence>
<dbReference type="PROSITE" id="PS00435">
    <property type="entry name" value="PEROXIDASE_1"/>
    <property type="match status" value="1"/>
</dbReference>
<dbReference type="InterPro" id="IPR001621">
    <property type="entry name" value="Ligninase"/>
</dbReference>
<evidence type="ECO:0000256" key="12">
    <source>
        <dbReference type="PIRSR" id="PIRSR601621-3"/>
    </source>
</evidence>
<feature type="disulfide bond" evidence="13">
    <location>
        <begin position="41"/>
        <end position="305"/>
    </location>
</feature>
<organism evidence="17 18">
    <name type="scientific">Pyrrhoderma noxium</name>
    <dbReference type="NCBI Taxonomy" id="2282107"/>
    <lineage>
        <taxon>Eukaryota</taxon>
        <taxon>Fungi</taxon>
        <taxon>Dikarya</taxon>
        <taxon>Basidiomycota</taxon>
        <taxon>Agaricomycotina</taxon>
        <taxon>Agaricomycetes</taxon>
        <taxon>Hymenochaetales</taxon>
        <taxon>Hymenochaetaceae</taxon>
        <taxon>Pyrrhoderma</taxon>
    </lineage>
</organism>
<evidence type="ECO:0000259" key="16">
    <source>
        <dbReference type="PROSITE" id="PS50873"/>
    </source>
</evidence>
<keyword evidence="3 11" id="KW-0349">Heme</keyword>
<evidence type="ECO:0000256" key="4">
    <source>
        <dbReference type="ARBA" id="ARBA00022723"/>
    </source>
</evidence>
<feature type="binding site" evidence="11">
    <location>
        <position position="214"/>
    </location>
    <ligand>
        <name>Ca(2+)</name>
        <dbReference type="ChEBI" id="CHEBI:29108"/>
        <label>2</label>
    </ligand>
</feature>
<evidence type="ECO:0000256" key="9">
    <source>
        <dbReference type="ARBA" id="ARBA00023180"/>
    </source>
</evidence>
<feature type="signal peptide" evidence="14">
    <location>
        <begin position="1"/>
        <end position="21"/>
    </location>
</feature>
<evidence type="ECO:0000256" key="14">
    <source>
        <dbReference type="RuleBase" id="RU363051"/>
    </source>
</evidence>
<feature type="domain" description="Plant heme peroxidase family profile" evidence="16">
    <location>
        <begin position="124"/>
        <end position="309"/>
    </location>
</feature>
<dbReference type="Pfam" id="PF11895">
    <property type="entry name" value="Peroxidase_ext"/>
    <property type="match status" value="1"/>
</dbReference>
<proteinExistence type="inferred from homology"/>
<keyword evidence="18" id="KW-1185">Reference proteome</keyword>
<dbReference type="GO" id="GO:0034599">
    <property type="term" value="P:cellular response to oxidative stress"/>
    <property type="evidence" value="ECO:0007669"/>
    <property type="project" value="InterPro"/>
</dbReference>
<keyword evidence="9" id="KW-0325">Glycoprotein</keyword>
<dbReference type="CDD" id="cd00692">
    <property type="entry name" value="ligninase"/>
    <property type="match status" value="1"/>
</dbReference>
<evidence type="ECO:0000313" key="18">
    <source>
        <dbReference type="Proteomes" id="UP000217199"/>
    </source>
</evidence>
<dbReference type="GO" id="GO:0046872">
    <property type="term" value="F:metal ion binding"/>
    <property type="evidence" value="ECO:0007669"/>
    <property type="project" value="UniProtKB-UniRule"/>
</dbReference>
<feature type="chain" id="PRO_5013431787" description="Peroxidase" evidence="14">
    <location>
        <begin position="22"/>
        <end position="358"/>
    </location>
</feature>
<gene>
    <name evidence="17" type="ORF">PNOK_0628000</name>
</gene>
<evidence type="ECO:0000256" key="1">
    <source>
        <dbReference type="ARBA" id="ARBA00006089"/>
    </source>
</evidence>
<dbReference type="OrthoDB" id="2113341at2759"/>
<dbReference type="InterPro" id="IPR002016">
    <property type="entry name" value="Haem_peroxidase"/>
</dbReference>
<keyword evidence="8 13" id="KW-1015">Disulfide bond</keyword>
<name>A0A286UE43_9AGAM</name>
<protein>
    <recommendedName>
        <fullName evidence="14">Peroxidase</fullName>
        <ecNumber evidence="14">1.11.1.-</ecNumber>
    </recommendedName>
</protein>
<dbReference type="PRINTS" id="PR00462">
    <property type="entry name" value="LIGNINASE"/>
</dbReference>
<keyword evidence="6 14" id="KW-0560">Oxidoreductase</keyword>
<dbReference type="InterPro" id="IPR019794">
    <property type="entry name" value="Peroxidases_AS"/>
</dbReference>
<dbReference type="InParanoid" id="A0A286UE43"/>
<feature type="disulfide bond" evidence="13">
    <location>
        <begin position="29"/>
        <end position="42"/>
    </location>
</feature>
<feature type="disulfide bond" evidence="13">
    <location>
        <begin position="269"/>
        <end position="334"/>
    </location>
</feature>
<comment type="cofactor">
    <cofactor evidence="11 14">
        <name>Ca(2+)</name>
        <dbReference type="ChEBI" id="CHEBI:29108"/>
    </cofactor>
    <text evidence="11 14">Binds 2 calcium ions per subunit.</text>
</comment>
<dbReference type="PRINTS" id="PR00458">
    <property type="entry name" value="PEROXIDASE"/>
</dbReference>
<evidence type="ECO:0000256" key="11">
    <source>
        <dbReference type="PIRSR" id="PIRSR601621-2"/>
    </source>
</evidence>
<dbReference type="GO" id="GO:0000302">
    <property type="term" value="P:response to reactive oxygen species"/>
    <property type="evidence" value="ECO:0007669"/>
    <property type="project" value="TreeGrafter"/>
</dbReference>
<feature type="binding site" description="axial binding residue" evidence="11">
    <location>
        <position position="196"/>
    </location>
    <ligand>
        <name>heme b</name>
        <dbReference type="ChEBI" id="CHEBI:60344"/>
    </ligand>
    <ligandPart>
        <name>Fe</name>
        <dbReference type="ChEBI" id="CHEBI:18248"/>
    </ligandPart>
</feature>
<feature type="binding site" evidence="11">
    <location>
        <position position="91"/>
    </location>
    <ligand>
        <name>Ca(2+)</name>
        <dbReference type="ChEBI" id="CHEBI:29108"/>
        <label>1</label>
    </ligand>
</feature>
<dbReference type="GO" id="GO:0020037">
    <property type="term" value="F:heme binding"/>
    <property type="evidence" value="ECO:0007669"/>
    <property type="project" value="UniProtKB-UniRule"/>
</dbReference>
<evidence type="ECO:0000256" key="2">
    <source>
        <dbReference type="ARBA" id="ARBA00022559"/>
    </source>
</evidence>
<keyword evidence="5 14" id="KW-0732">Signal</keyword>
<evidence type="ECO:0000256" key="5">
    <source>
        <dbReference type="ARBA" id="ARBA00022729"/>
    </source>
</evidence>
<evidence type="ECO:0000256" key="6">
    <source>
        <dbReference type="ARBA" id="ARBA00023002"/>
    </source>
</evidence>
<dbReference type="PROSITE" id="PS50873">
    <property type="entry name" value="PEROXIDASE_4"/>
    <property type="match status" value="1"/>
</dbReference>
<comment type="cofactor">
    <cofactor evidence="11">
        <name>heme b</name>
        <dbReference type="ChEBI" id="CHEBI:60344"/>
    </cofactor>
    <text evidence="11">Binds 1 heme b (iron(II)-protoporphyrin IX) group per subunit.</text>
</comment>
<keyword evidence="7 11" id="KW-0408">Iron</keyword>
<dbReference type="STRING" id="2282107.A0A286UE43"/>
<dbReference type="SUPFAM" id="SSF48113">
    <property type="entry name" value="Heme-dependent peroxidases"/>
    <property type="match status" value="1"/>
</dbReference>
<feature type="binding site" evidence="11">
    <location>
        <position position="221"/>
    </location>
    <ligand>
        <name>Ca(2+)</name>
        <dbReference type="ChEBI" id="CHEBI:29108"/>
        <label>2</label>
    </ligand>
</feature>
<dbReference type="Gene3D" id="1.10.520.10">
    <property type="match status" value="1"/>
</dbReference>
<feature type="region of interest" description="Disordered" evidence="15">
    <location>
        <begin position="337"/>
        <end position="358"/>
    </location>
</feature>
<reference evidence="17 18" key="1">
    <citation type="journal article" date="2017" name="Mol. Ecol.">
        <title>Comparative and population genomic landscape of Phellinus noxius: A hypervariable fungus causing root rot in trees.</title>
        <authorList>
            <person name="Chung C.L."/>
            <person name="Lee T.J."/>
            <person name="Akiba M."/>
            <person name="Lee H.H."/>
            <person name="Kuo T.H."/>
            <person name="Liu D."/>
            <person name="Ke H.M."/>
            <person name="Yokoi T."/>
            <person name="Roa M.B."/>
            <person name="Lu M.J."/>
            <person name="Chang Y.Y."/>
            <person name="Ann P.J."/>
            <person name="Tsai J.N."/>
            <person name="Chen C.Y."/>
            <person name="Tzean S.S."/>
            <person name="Ota Y."/>
            <person name="Hattori T."/>
            <person name="Sahashi N."/>
            <person name="Liou R.F."/>
            <person name="Kikuchi T."/>
            <person name="Tsai I.J."/>
        </authorList>
    </citation>
    <scope>NUCLEOTIDE SEQUENCE [LARGE SCALE GENOMIC DNA]</scope>
    <source>
        <strain evidence="17 18">FFPRI411160</strain>
    </source>
</reference>
<keyword evidence="11 14" id="KW-0106">Calcium</keyword>
<accession>A0A286UE43</accession>
<dbReference type="Pfam" id="PF00141">
    <property type="entry name" value="peroxidase"/>
    <property type="match status" value="1"/>
</dbReference>
<feature type="binding site" evidence="11">
    <location>
        <position position="216"/>
    </location>
    <ligand>
        <name>Ca(2+)</name>
        <dbReference type="ChEBI" id="CHEBI:29108"/>
        <label>2</label>
    </ligand>
</feature>
<evidence type="ECO:0000256" key="13">
    <source>
        <dbReference type="PIRSR" id="PIRSR601621-4"/>
    </source>
</evidence>
<dbReference type="InterPro" id="IPR010255">
    <property type="entry name" value="Haem_peroxidase_sf"/>
</dbReference>
<keyword evidence="2 14" id="KW-0575">Peroxidase</keyword>
<comment type="caution">
    <text evidence="17">The sequence shown here is derived from an EMBL/GenBank/DDBJ whole genome shotgun (WGS) entry which is preliminary data.</text>
</comment>
<feature type="site" description="Transition state stabilizer" evidence="12">
    <location>
        <position position="70"/>
    </location>
</feature>
<dbReference type="PANTHER" id="PTHR31356">
    <property type="entry name" value="THYLAKOID LUMENAL 29 KDA PROTEIN, CHLOROPLASTIC-RELATED"/>
    <property type="match status" value="1"/>
</dbReference>